<sequence>MKISSLLSVSAIVTLAIAETVVEPTLDLDAASDPIVSTITPVITDVISAEDADVEICHGSGRPPSHSSGFTAWSLPGLKGHKQRTKNTPGCYKLDGGAVGSFEGDPKIHQNMLFASSTAPVRRIDPIIYPRSVKMFKSSGGDGTPERPNPNIYSLITWSRPNFAGANENYKGMGCINLDGSIFMSFQGDHHYRFYPGPNCQGPLLLESSGGMSSHKRMNPRSAFITK</sequence>
<organism evidence="2 3">
    <name type="scientific">Linnemannia gamsii</name>
    <dbReference type="NCBI Taxonomy" id="64522"/>
    <lineage>
        <taxon>Eukaryota</taxon>
        <taxon>Fungi</taxon>
        <taxon>Fungi incertae sedis</taxon>
        <taxon>Mucoromycota</taxon>
        <taxon>Mortierellomycotina</taxon>
        <taxon>Mortierellomycetes</taxon>
        <taxon>Mortierellales</taxon>
        <taxon>Mortierellaceae</taxon>
        <taxon>Linnemannia</taxon>
    </lineage>
</organism>
<dbReference type="EMBL" id="JAAAIN010000772">
    <property type="protein sequence ID" value="KAG0310986.1"/>
    <property type="molecule type" value="Genomic_DNA"/>
</dbReference>
<protein>
    <submittedName>
        <fullName evidence="2">Uncharacterized protein</fullName>
    </submittedName>
</protein>
<comment type="caution">
    <text evidence="2">The sequence shown here is derived from an EMBL/GenBank/DDBJ whole genome shotgun (WGS) entry which is preliminary data.</text>
</comment>
<evidence type="ECO:0000313" key="2">
    <source>
        <dbReference type="EMBL" id="KAG0310986.1"/>
    </source>
</evidence>
<reference evidence="2" key="1">
    <citation type="journal article" date="2020" name="Fungal Divers.">
        <title>Resolving the Mortierellaceae phylogeny through synthesis of multi-gene phylogenetics and phylogenomics.</title>
        <authorList>
            <person name="Vandepol N."/>
            <person name="Liber J."/>
            <person name="Desiro A."/>
            <person name="Na H."/>
            <person name="Kennedy M."/>
            <person name="Barry K."/>
            <person name="Grigoriev I.V."/>
            <person name="Miller A.N."/>
            <person name="O'Donnell K."/>
            <person name="Stajich J.E."/>
            <person name="Bonito G."/>
        </authorList>
    </citation>
    <scope>NUCLEOTIDE SEQUENCE</scope>
    <source>
        <strain evidence="2">NVP60</strain>
    </source>
</reference>
<evidence type="ECO:0000313" key="3">
    <source>
        <dbReference type="Proteomes" id="UP000823405"/>
    </source>
</evidence>
<dbReference type="Gene3D" id="2.60.20.30">
    <property type="match status" value="1"/>
</dbReference>
<feature type="signal peptide" evidence="1">
    <location>
        <begin position="1"/>
        <end position="18"/>
    </location>
</feature>
<proteinExistence type="predicted"/>
<accession>A0A9P6R1X5</accession>
<name>A0A9P6R1X5_9FUNG</name>
<dbReference type="Proteomes" id="UP000823405">
    <property type="component" value="Unassembled WGS sequence"/>
</dbReference>
<keyword evidence="3" id="KW-1185">Reference proteome</keyword>
<dbReference type="OrthoDB" id="2381083at2759"/>
<evidence type="ECO:0000256" key="1">
    <source>
        <dbReference type="SAM" id="SignalP"/>
    </source>
</evidence>
<dbReference type="InterPro" id="IPR015791">
    <property type="entry name" value="Antimic/Inh_G_crystallin-like"/>
</dbReference>
<keyword evidence="1" id="KW-0732">Signal</keyword>
<gene>
    <name evidence="2" type="ORF">BGZ97_012175</name>
</gene>
<feature type="chain" id="PRO_5040105624" evidence="1">
    <location>
        <begin position="19"/>
        <end position="227"/>
    </location>
</feature>
<dbReference type="AlphaFoldDB" id="A0A9P6R1X5"/>